<proteinExistence type="inferred from homology"/>
<dbReference type="InterPro" id="IPR045298">
    <property type="entry name" value="Complex1_LYR_LYRM7"/>
</dbReference>
<keyword evidence="6" id="KW-0496">Mitochondrion</keyword>
<evidence type="ECO:0000256" key="3">
    <source>
        <dbReference type="ARBA" id="ARBA00011589"/>
    </source>
</evidence>
<dbReference type="VEuPathDB" id="FungiDB:PHYBLDRAFT_162595"/>
<name>A0A167QDF8_PHYB8</name>
<evidence type="ECO:0000256" key="5">
    <source>
        <dbReference type="ARBA" id="ARBA00022946"/>
    </source>
</evidence>
<gene>
    <name evidence="10" type="ORF">PHYBLDRAFT_162595</name>
</gene>
<dbReference type="Proteomes" id="UP000077315">
    <property type="component" value="Unassembled WGS sequence"/>
</dbReference>
<evidence type="ECO:0000256" key="8">
    <source>
        <dbReference type="ARBA" id="ARBA00025268"/>
    </source>
</evidence>
<dbReference type="InParanoid" id="A0A167QDF8"/>
<comment type="subcellular location">
    <subcellularLocation>
        <location evidence="1">Mitochondrion matrix</location>
    </subcellularLocation>
</comment>
<keyword evidence="11" id="KW-1185">Reference proteome</keyword>
<evidence type="ECO:0000313" key="10">
    <source>
        <dbReference type="EMBL" id="OAD79534.1"/>
    </source>
</evidence>
<evidence type="ECO:0000256" key="4">
    <source>
        <dbReference type="ARBA" id="ARBA00015108"/>
    </source>
</evidence>
<dbReference type="OrthoDB" id="529194at2759"/>
<evidence type="ECO:0000256" key="1">
    <source>
        <dbReference type="ARBA" id="ARBA00004305"/>
    </source>
</evidence>
<dbReference type="FunCoup" id="A0A167QDF8">
    <property type="interactions" value="97"/>
</dbReference>
<dbReference type="STRING" id="763407.A0A167QDF8"/>
<dbReference type="PANTHER" id="PTHR46749:SF1">
    <property type="entry name" value="COMPLEX III ASSEMBLY FACTOR LYRM7"/>
    <property type="match status" value="1"/>
</dbReference>
<keyword evidence="5" id="KW-0809">Transit peptide</keyword>
<protein>
    <recommendedName>
        <fullName evidence="4">Mitochondrial zinc maintenance protein 1, mitochondrial</fullName>
    </recommendedName>
</protein>
<evidence type="ECO:0000256" key="2">
    <source>
        <dbReference type="ARBA" id="ARBA00009949"/>
    </source>
</evidence>
<dbReference type="RefSeq" id="XP_018297574.1">
    <property type="nucleotide sequence ID" value="XM_018434659.1"/>
</dbReference>
<evidence type="ECO:0000256" key="6">
    <source>
        <dbReference type="ARBA" id="ARBA00023128"/>
    </source>
</evidence>
<keyword evidence="7" id="KW-0143">Chaperone</keyword>
<comment type="function">
    <text evidence="8">Assembly factor required for Rieske Fe-S protein RIP1 incorporation into the cytochrome b-c1 (CIII) complex. Functions as a chaperone, binding to this subunit within the mitochondrial matrix and stabilizing it prior to its translocation and insertion into the late CIII dimeric intermediate within the mitochondrial inner membrane. Modulates the mitochondrial matrix zinc pool.</text>
</comment>
<organism evidence="10 11">
    <name type="scientific">Phycomyces blakesleeanus (strain ATCC 8743b / DSM 1359 / FGSC 10004 / NBRC 33097 / NRRL 1555)</name>
    <dbReference type="NCBI Taxonomy" id="763407"/>
    <lineage>
        <taxon>Eukaryota</taxon>
        <taxon>Fungi</taxon>
        <taxon>Fungi incertae sedis</taxon>
        <taxon>Mucoromycota</taxon>
        <taxon>Mucoromycotina</taxon>
        <taxon>Mucoromycetes</taxon>
        <taxon>Mucorales</taxon>
        <taxon>Phycomycetaceae</taxon>
        <taxon>Phycomyces</taxon>
    </lineage>
</organism>
<dbReference type="GO" id="GO:0034551">
    <property type="term" value="P:mitochondrial respiratory chain complex III assembly"/>
    <property type="evidence" value="ECO:0007669"/>
    <property type="project" value="InterPro"/>
</dbReference>
<dbReference type="GeneID" id="28995565"/>
<dbReference type="GO" id="GO:0044183">
    <property type="term" value="F:protein folding chaperone"/>
    <property type="evidence" value="ECO:0007669"/>
    <property type="project" value="TreeGrafter"/>
</dbReference>
<dbReference type="GO" id="GO:0005759">
    <property type="term" value="C:mitochondrial matrix"/>
    <property type="evidence" value="ECO:0007669"/>
    <property type="project" value="UniProtKB-SubCell"/>
</dbReference>
<dbReference type="InterPro" id="IPR050435">
    <property type="entry name" value="MZM1/LYRM7"/>
</dbReference>
<comment type="subunit">
    <text evidence="3">Interacts with RIP1.</text>
</comment>
<dbReference type="PANTHER" id="PTHR46749">
    <property type="entry name" value="COMPLEX III ASSEMBLY FACTOR LYRM7"/>
    <property type="match status" value="1"/>
</dbReference>
<reference evidence="11" key="1">
    <citation type="submission" date="2015-06" db="EMBL/GenBank/DDBJ databases">
        <title>Expansion of signal transduction pathways in fungi by whole-genome duplication.</title>
        <authorList>
            <consortium name="DOE Joint Genome Institute"/>
            <person name="Corrochano L.M."/>
            <person name="Kuo A."/>
            <person name="Marcet-Houben M."/>
            <person name="Polaino S."/>
            <person name="Salamov A."/>
            <person name="Villalobos J.M."/>
            <person name="Alvarez M.I."/>
            <person name="Avalos J."/>
            <person name="Benito E.P."/>
            <person name="Benoit I."/>
            <person name="Burger G."/>
            <person name="Camino L.P."/>
            <person name="Canovas D."/>
            <person name="Cerda-Olmedo E."/>
            <person name="Cheng J.-F."/>
            <person name="Dominguez A."/>
            <person name="Elias M."/>
            <person name="Eslava A.P."/>
            <person name="Glaser F."/>
            <person name="Grimwood J."/>
            <person name="Gutierrez G."/>
            <person name="Heitman J."/>
            <person name="Henrissat B."/>
            <person name="Iturriaga E.A."/>
            <person name="Lang B.F."/>
            <person name="Lavin J.L."/>
            <person name="Lee S."/>
            <person name="Li W."/>
            <person name="Lindquist E."/>
            <person name="Lopez-Garcia S."/>
            <person name="Luque E.M."/>
            <person name="Marcos A.T."/>
            <person name="Martin J."/>
            <person name="McCluskey K."/>
            <person name="Medina H.R."/>
            <person name="Miralles-Duran A."/>
            <person name="Miyazaki A."/>
            <person name="Munoz-Torres E."/>
            <person name="Oguiza J.A."/>
            <person name="Ohm R."/>
            <person name="Olmedo M."/>
            <person name="Orejas M."/>
            <person name="Ortiz-Castellanos L."/>
            <person name="Pisabarro A.G."/>
            <person name="Rodriguez-Romero J."/>
            <person name="Ruiz-Herrera J."/>
            <person name="Ruiz-Vazquez R."/>
            <person name="Sanz C."/>
            <person name="Schackwitz W."/>
            <person name="Schmutz J."/>
            <person name="Shahriari M."/>
            <person name="Shelest E."/>
            <person name="Silva-Franco F."/>
            <person name="Soanes D."/>
            <person name="Syed K."/>
            <person name="Tagua V.G."/>
            <person name="Talbot N.J."/>
            <person name="Thon M."/>
            <person name="De vries R.P."/>
            <person name="Wiebenga A."/>
            <person name="Yadav J.S."/>
            <person name="Braun E.L."/>
            <person name="Baker S."/>
            <person name="Garre V."/>
            <person name="Horwitz B."/>
            <person name="Torres-Martinez S."/>
            <person name="Idnurm A."/>
            <person name="Herrera-Estrella A."/>
            <person name="Gabaldon T."/>
            <person name="Grigoriev I.V."/>
        </authorList>
    </citation>
    <scope>NUCLEOTIDE SEQUENCE [LARGE SCALE GENOMIC DNA]</scope>
    <source>
        <strain evidence="11">NRRL 1555(-)</strain>
    </source>
</reference>
<evidence type="ECO:0000313" key="11">
    <source>
        <dbReference type="Proteomes" id="UP000077315"/>
    </source>
</evidence>
<evidence type="ECO:0000256" key="7">
    <source>
        <dbReference type="ARBA" id="ARBA00023186"/>
    </source>
</evidence>
<evidence type="ECO:0000256" key="9">
    <source>
        <dbReference type="SAM" id="MobiDB-lite"/>
    </source>
</evidence>
<feature type="region of interest" description="Disordered" evidence="9">
    <location>
        <begin position="94"/>
        <end position="131"/>
    </location>
</feature>
<dbReference type="EMBL" id="KV440972">
    <property type="protein sequence ID" value="OAD79534.1"/>
    <property type="molecule type" value="Genomic_DNA"/>
</dbReference>
<dbReference type="AlphaFoldDB" id="A0A167QDF8"/>
<comment type="similarity">
    <text evidence="2">Belongs to the complex I LYR family. MZM1 subfamily.</text>
</comment>
<dbReference type="CDD" id="cd20267">
    <property type="entry name" value="Complex1_LYR_LYRM7"/>
    <property type="match status" value="1"/>
</dbReference>
<feature type="compositionally biased region" description="Basic residues" evidence="9">
    <location>
        <begin position="103"/>
        <end position="113"/>
    </location>
</feature>
<sequence>MTSPSKQAAISAYRNLLKTQRTVFGEDVKAFNAAKKETYTRFMQSKDETNTDVLEKKLKMADQVATLLKQNVLQGVSKGDNTFKLRITKDTVLGDNDSIKNSKNSKRKTKRGRAAAATDAGDHSACCGHSH</sequence>
<accession>A0A167QDF8</accession>